<accession>A0A6J5URP7</accession>
<dbReference type="PANTHER" id="PTHR35282:SF11">
    <property type="entry name" value="EG5651"/>
    <property type="match status" value="1"/>
</dbReference>
<evidence type="ECO:0000313" key="2">
    <source>
        <dbReference type="Proteomes" id="UP000507222"/>
    </source>
</evidence>
<protein>
    <submittedName>
        <fullName evidence="1">Uncharacterized protein</fullName>
    </submittedName>
</protein>
<name>A0A6J5URP7_PRUAR</name>
<dbReference type="Pfam" id="PF21737">
    <property type="entry name" value="DUF6865"/>
    <property type="match status" value="1"/>
</dbReference>
<dbReference type="PANTHER" id="PTHR35282">
    <property type="entry name" value="F5D14.24 PROTEIN"/>
    <property type="match status" value="1"/>
</dbReference>
<dbReference type="Proteomes" id="UP000507222">
    <property type="component" value="Unassembled WGS sequence"/>
</dbReference>
<gene>
    <name evidence="1" type="ORF">CURHAP_LOCUS31436</name>
</gene>
<reference evidence="1 2" key="1">
    <citation type="submission" date="2020-05" db="EMBL/GenBank/DDBJ databases">
        <authorList>
            <person name="Campoy J."/>
            <person name="Schneeberger K."/>
            <person name="Spophaly S."/>
        </authorList>
    </citation>
    <scope>NUCLEOTIDE SEQUENCE [LARGE SCALE GENOMIC DNA]</scope>
    <source>
        <strain evidence="1">PruArmRojPasFocal</strain>
    </source>
</reference>
<dbReference type="InterPro" id="IPR049198">
    <property type="entry name" value="DUF6865"/>
</dbReference>
<organism evidence="1 2">
    <name type="scientific">Prunus armeniaca</name>
    <name type="common">Apricot</name>
    <name type="synonym">Armeniaca vulgaris</name>
    <dbReference type="NCBI Taxonomy" id="36596"/>
    <lineage>
        <taxon>Eukaryota</taxon>
        <taxon>Viridiplantae</taxon>
        <taxon>Streptophyta</taxon>
        <taxon>Embryophyta</taxon>
        <taxon>Tracheophyta</taxon>
        <taxon>Spermatophyta</taxon>
        <taxon>Magnoliopsida</taxon>
        <taxon>eudicotyledons</taxon>
        <taxon>Gunneridae</taxon>
        <taxon>Pentapetalae</taxon>
        <taxon>rosids</taxon>
        <taxon>fabids</taxon>
        <taxon>Rosales</taxon>
        <taxon>Rosaceae</taxon>
        <taxon>Amygdaloideae</taxon>
        <taxon>Amygdaleae</taxon>
        <taxon>Prunus</taxon>
    </lineage>
</organism>
<sequence>MDSRGACKEVSDELARELLIAISYPVPDQVLDLSFVPRDSVLVANGDGDEKYVSELMTISNVQSPDIKNLKQASICN</sequence>
<dbReference type="EMBL" id="CAEKDK010000005">
    <property type="protein sequence ID" value="CAB4279246.1"/>
    <property type="molecule type" value="Genomic_DNA"/>
</dbReference>
<evidence type="ECO:0000313" key="1">
    <source>
        <dbReference type="EMBL" id="CAB4279246.1"/>
    </source>
</evidence>
<proteinExistence type="predicted"/>
<dbReference type="AlphaFoldDB" id="A0A6J5URP7"/>